<dbReference type="SUPFAM" id="SSF81624">
    <property type="entry name" value="N-terminal domain of MutM-like DNA repair proteins"/>
    <property type="match status" value="1"/>
</dbReference>
<dbReference type="SMART" id="SM00898">
    <property type="entry name" value="Fapy_DNA_glyco"/>
    <property type="match status" value="1"/>
</dbReference>
<sequence>MPELADLEAFSKTLNRKLKEAKLHEVRVFQKEKIHASEKELNATLSGKALKVVYREGKQLFFDFGKDAVFSMHLMLNGKLQLNESEPPKYPVASFEFENENVLVLSDFQKIANITLNPKPMEGVDALSDELTGKWIFDRIRKSKASIKAVLMDQKIIGGIGNAYADEILWEAKIHPESITNKIPEKEVDILVRAIKSVFEHAIKEILKSSPDIISGEIRDFMVVHNSKKKQTPAGDKIHNTKIAGRVTYYTDQQILYK</sequence>
<dbReference type="InterPro" id="IPR035937">
    <property type="entry name" value="FPG_N"/>
</dbReference>
<keyword evidence="4" id="KW-0378">Hydrolase</keyword>
<dbReference type="SMART" id="SM01232">
    <property type="entry name" value="H2TH"/>
    <property type="match status" value="1"/>
</dbReference>
<dbReference type="AlphaFoldDB" id="A0A1H6QBU7"/>
<proteinExistence type="inferred from homology"/>
<evidence type="ECO:0000313" key="12">
    <source>
        <dbReference type="Proteomes" id="UP000199532"/>
    </source>
</evidence>
<evidence type="ECO:0000256" key="4">
    <source>
        <dbReference type="ARBA" id="ARBA00022801"/>
    </source>
</evidence>
<dbReference type="RefSeq" id="WP_090330508.1">
    <property type="nucleotide sequence ID" value="NZ_FNXY01000001.1"/>
</dbReference>
<evidence type="ECO:0000313" key="11">
    <source>
        <dbReference type="EMBL" id="SEI37080.1"/>
    </source>
</evidence>
<dbReference type="GO" id="GO:0003906">
    <property type="term" value="F:DNA-(apurinic or apyrimidinic site) endonuclease activity"/>
    <property type="evidence" value="ECO:0007669"/>
    <property type="project" value="InterPro"/>
</dbReference>
<evidence type="ECO:0000256" key="2">
    <source>
        <dbReference type="ARBA" id="ARBA00009409"/>
    </source>
</evidence>
<dbReference type="InterPro" id="IPR010979">
    <property type="entry name" value="Ribosomal_uS13-like_H2TH"/>
</dbReference>
<accession>A0A1H6QBU7</accession>
<keyword evidence="12" id="KW-1185">Reference proteome</keyword>
<dbReference type="Gene3D" id="1.10.8.50">
    <property type="match status" value="1"/>
</dbReference>
<evidence type="ECO:0000256" key="1">
    <source>
        <dbReference type="ARBA" id="ARBA00001668"/>
    </source>
</evidence>
<dbReference type="SUPFAM" id="SSF46946">
    <property type="entry name" value="S13-like H2TH domain"/>
    <property type="match status" value="1"/>
</dbReference>
<evidence type="ECO:0000256" key="7">
    <source>
        <dbReference type="ARBA" id="ARBA00023239"/>
    </source>
</evidence>
<dbReference type="PANTHER" id="PTHR22993:SF9">
    <property type="entry name" value="FORMAMIDOPYRIMIDINE-DNA GLYCOSYLASE"/>
    <property type="match status" value="1"/>
</dbReference>
<dbReference type="Proteomes" id="UP000199532">
    <property type="component" value="Unassembled WGS sequence"/>
</dbReference>
<dbReference type="GO" id="GO:0006284">
    <property type="term" value="P:base-excision repair"/>
    <property type="evidence" value="ECO:0007669"/>
    <property type="project" value="InterPro"/>
</dbReference>
<dbReference type="InterPro" id="IPR012319">
    <property type="entry name" value="FPG_cat"/>
</dbReference>
<dbReference type="Pfam" id="PF01149">
    <property type="entry name" value="Fapy_DNA_glyco"/>
    <property type="match status" value="1"/>
</dbReference>
<evidence type="ECO:0000256" key="6">
    <source>
        <dbReference type="ARBA" id="ARBA00023204"/>
    </source>
</evidence>
<gene>
    <name evidence="11" type="ORF">SAMN04487995_0035</name>
</gene>
<feature type="domain" description="Formamidopyrimidine-DNA glycosylase catalytic" evidence="10">
    <location>
        <begin position="2"/>
        <end position="112"/>
    </location>
</feature>
<keyword evidence="8" id="KW-0511">Multifunctional enzyme</keyword>
<keyword evidence="5" id="KW-0238">DNA-binding</keyword>
<dbReference type="OrthoDB" id="9800855at2"/>
<keyword evidence="9" id="KW-0326">Glycosidase</keyword>
<protein>
    <submittedName>
        <fullName evidence="11">Formamidopyrimidine-DNA glycosylase</fullName>
    </submittedName>
</protein>
<dbReference type="STRING" id="408657.SAMN04487995_0035"/>
<dbReference type="EMBL" id="FNXY01000001">
    <property type="protein sequence ID" value="SEI37080.1"/>
    <property type="molecule type" value="Genomic_DNA"/>
</dbReference>
<dbReference type="GO" id="GO:0003684">
    <property type="term" value="F:damaged DNA binding"/>
    <property type="evidence" value="ECO:0007669"/>
    <property type="project" value="InterPro"/>
</dbReference>
<comment type="catalytic activity">
    <reaction evidence="1">
        <text>Hydrolysis of DNA containing ring-opened 7-methylguanine residues, releasing 2,6-diamino-4-hydroxy-5-(N-methyl)formamidopyrimidine.</text>
        <dbReference type="EC" id="3.2.2.23"/>
    </reaction>
</comment>
<dbReference type="Pfam" id="PF06831">
    <property type="entry name" value="H2TH"/>
    <property type="match status" value="1"/>
</dbReference>
<dbReference type="InterPro" id="IPR015886">
    <property type="entry name" value="H2TH_FPG"/>
</dbReference>
<keyword evidence="3" id="KW-0227">DNA damage</keyword>
<dbReference type="Gene3D" id="3.20.190.10">
    <property type="entry name" value="MutM-like, N-terminal"/>
    <property type="match status" value="1"/>
</dbReference>
<dbReference type="PANTHER" id="PTHR22993">
    <property type="entry name" value="FORMAMIDOPYRIMIDINE-DNA GLYCOSYLASE"/>
    <property type="match status" value="1"/>
</dbReference>
<evidence type="ECO:0000256" key="5">
    <source>
        <dbReference type="ARBA" id="ARBA00023125"/>
    </source>
</evidence>
<dbReference type="PROSITE" id="PS51068">
    <property type="entry name" value="FPG_CAT"/>
    <property type="match status" value="1"/>
</dbReference>
<evidence type="ECO:0000256" key="3">
    <source>
        <dbReference type="ARBA" id="ARBA00022763"/>
    </source>
</evidence>
<organism evidence="11 12">
    <name type="scientific">Dyadobacter koreensis</name>
    <dbReference type="NCBI Taxonomy" id="408657"/>
    <lineage>
        <taxon>Bacteria</taxon>
        <taxon>Pseudomonadati</taxon>
        <taxon>Bacteroidota</taxon>
        <taxon>Cytophagia</taxon>
        <taxon>Cytophagales</taxon>
        <taxon>Spirosomataceae</taxon>
        <taxon>Dyadobacter</taxon>
    </lineage>
</organism>
<reference evidence="11 12" key="1">
    <citation type="submission" date="2016-10" db="EMBL/GenBank/DDBJ databases">
        <authorList>
            <person name="de Groot N.N."/>
        </authorList>
    </citation>
    <scope>NUCLEOTIDE SEQUENCE [LARGE SCALE GENOMIC DNA]</scope>
    <source>
        <strain evidence="11 12">DSM 19938</strain>
    </source>
</reference>
<dbReference type="GO" id="GO:0008534">
    <property type="term" value="F:oxidized purine nucleobase lesion DNA N-glycosylase activity"/>
    <property type="evidence" value="ECO:0007669"/>
    <property type="project" value="UniProtKB-EC"/>
</dbReference>
<comment type="similarity">
    <text evidence="2">Belongs to the FPG family.</text>
</comment>
<evidence type="ECO:0000259" key="10">
    <source>
        <dbReference type="PROSITE" id="PS51068"/>
    </source>
</evidence>
<dbReference type="GO" id="GO:0016829">
    <property type="term" value="F:lyase activity"/>
    <property type="evidence" value="ECO:0007669"/>
    <property type="project" value="UniProtKB-KW"/>
</dbReference>
<dbReference type="GO" id="GO:0008270">
    <property type="term" value="F:zinc ion binding"/>
    <property type="evidence" value="ECO:0007669"/>
    <property type="project" value="InterPro"/>
</dbReference>
<evidence type="ECO:0000256" key="9">
    <source>
        <dbReference type="ARBA" id="ARBA00023295"/>
    </source>
</evidence>
<evidence type="ECO:0000256" key="8">
    <source>
        <dbReference type="ARBA" id="ARBA00023268"/>
    </source>
</evidence>
<name>A0A1H6QBU7_9BACT</name>
<keyword evidence="6" id="KW-0234">DNA repair</keyword>
<keyword evidence="7" id="KW-0456">Lyase</keyword>